<organism evidence="1 2">
    <name type="scientific">Vibrio spartinae</name>
    <dbReference type="NCBI Taxonomy" id="1918945"/>
    <lineage>
        <taxon>Bacteria</taxon>
        <taxon>Pseudomonadati</taxon>
        <taxon>Pseudomonadota</taxon>
        <taxon>Gammaproteobacteria</taxon>
        <taxon>Vibrionales</taxon>
        <taxon>Vibrionaceae</taxon>
        <taxon>Vibrio</taxon>
    </lineage>
</organism>
<dbReference type="EMBL" id="FSSB01000018">
    <property type="protein sequence ID" value="SIO95408.1"/>
    <property type="molecule type" value="Genomic_DNA"/>
</dbReference>
<protein>
    <submittedName>
        <fullName evidence="1">Uncharacterized protein</fullName>
    </submittedName>
</protein>
<proteinExistence type="predicted"/>
<gene>
    <name evidence="1" type="ORF">VSP9026_03151</name>
</gene>
<dbReference type="Proteomes" id="UP000184774">
    <property type="component" value="Unassembled WGS sequence"/>
</dbReference>
<evidence type="ECO:0000313" key="2">
    <source>
        <dbReference type="Proteomes" id="UP000184774"/>
    </source>
</evidence>
<name>A0A1N6M7I5_9VIBR</name>
<dbReference type="AlphaFoldDB" id="A0A1N6M7I5"/>
<dbReference type="RefSeq" id="WP_074373899.1">
    <property type="nucleotide sequence ID" value="NZ_AP024907.1"/>
</dbReference>
<sequence>MNTEFEQEVERLDLTFDQAVVKAKSAATIKEKVSFIAHGAMSFAEKEKKGESDSVKPKCRVFYNKLKEGADMVGLSGSWFAEVTCKVSGYNMWCMITPMVTSGIMRGSDGCRYYAVLS</sequence>
<evidence type="ECO:0000313" key="1">
    <source>
        <dbReference type="EMBL" id="SIO95408.1"/>
    </source>
</evidence>
<reference evidence="1 2" key="1">
    <citation type="submission" date="2016-12" db="EMBL/GenBank/DDBJ databases">
        <authorList>
            <person name="Song W.-J."/>
            <person name="Kurnit D.M."/>
        </authorList>
    </citation>
    <scope>NUCLEOTIDE SEQUENCE [LARGE SCALE GENOMIC DNA]</scope>
    <source>
        <strain evidence="1 2">CECT 9026</strain>
    </source>
</reference>
<accession>A0A1N6M7I5</accession>